<evidence type="ECO:0000313" key="2">
    <source>
        <dbReference type="Proteomes" id="UP000314294"/>
    </source>
</evidence>
<protein>
    <submittedName>
        <fullName evidence="1">Uncharacterized protein</fullName>
    </submittedName>
</protein>
<sequence length="21" mass="2276">MAVGCVTKRRVWEAGGELPSE</sequence>
<organism evidence="1 2">
    <name type="scientific">Liparis tanakae</name>
    <name type="common">Tanaka's snailfish</name>
    <dbReference type="NCBI Taxonomy" id="230148"/>
    <lineage>
        <taxon>Eukaryota</taxon>
        <taxon>Metazoa</taxon>
        <taxon>Chordata</taxon>
        <taxon>Craniata</taxon>
        <taxon>Vertebrata</taxon>
        <taxon>Euteleostomi</taxon>
        <taxon>Actinopterygii</taxon>
        <taxon>Neopterygii</taxon>
        <taxon>Teleostei</taxon>
        <taxon>Neoteleostei</taxon>
        <taxon>Acanthomorphata</taxon>
        <taxon>Eupercaria</taxon>
        <taxon>Perciformes</taxon>
        <taxon>Cottioidei</taxon>
        <taxon>Cottales</taxon>
        <taxon>Liparidae</taxon>
        <taxon>Liparis</taxon>
    </lineage>
</organism>
<proteinExistence type="predicted"/>
<keyword evidence="2" id="KW-1185">Reference proteome</keyword>
<comment type="caution">
    <text evidence="1">The sequence shown here is derived from an EMBL/GenBank/DDBJ whole genome shotgun (WGS) entry which is preliminary data.</text>
</comment>
<name>A0A4Z2EDW3_9TELE</name>
<reference evidence="1 2" key="1">
    <citation type="submission" date="2019-03" db="EMBL/GenBank/DDBJ databases">
        <title>First draft genome of Liparis tanakae, snailfish: a comprehensive survey of snailfish specific genes.</title>
        <authorList>
            <person name="Kim W."/>
            <person name="Song I."/>
            <person name="Jeong J.-H."/>
            <person name="Kim D."/>
            <person name="Kim S."/>
            <person name="Ryu S."/>
            <person name="Song J.Y."/>
            <person name="Lee S.K."/>
        </authorList>
    </citation>
    <scope>NUCLEOTIDE SEQUENCE [LARGE SCALE GENOMIC DNA]</scope>
    <source>
        <tissue evidence="1">Muscle</tissue>
    </source>
</reference>
<dbReference type="Proteomes" id="UP000314294">
    <property type="component" value="Unassembled WGS sequence"/>
</dbReference>
<dbReference type="AlphaFoldDB" id="A0A4Z2EDW3"/>
<evidence type="ECO:0000313" key="1">
    <source>
        <dbReference type="EMBL" id="TNN26938.1"/>
    </source>
</evidence>
<dbReference type="EMBL" id="SRLO01009214">
    <property type="protein sequence ID" value="TNN26938.1"/>
    <property type="molecule type" value="Genomic_DNA"/>
</dbReference>
<accession>A0A4Z2EDW3</accession>
<gene>
    <name evidence="1" type="ORF">EYF80_062918</name>
</gene>